<dbReference type="InterPro" id="IPR036922">
    <property type="entry name" value="Rieske_2Fe-2S_sf"/>
</dbReference>
<dbReference type="Gene3D" id="3.90.380.10">
    <property type="entry name" value="Naphthalene 1,2-dioxygenase Alpha Subunit, Chain A, domain 1"/>
    <property type="match status" value="1"/>
</dbReference>
<dbReference type="Proteomes" id="UP000182740">
    <property type="component" value="Unassembled WGS sequence"/>
</dbReference>
<evidence type="ECO:0000256" key="5">
    <source>
        <dbReference type="ARBA" id="ARBA00023014"/>
    </source>
</evidence>
<dbReference type="PROSITE" id="PS51296">
    <property type="entry name" value="RIESKE"/>
    <property type="match status" value="1"/>
</dbReference>
<accession>A0A1K1RV14</accession>
<evidence type="ECO:0000256" key="3">
    <source>
        <dbReference type="ARBA" id="ARBA00023002"/>
    </source>
</evidence>
<keyword evidence="9" id="KW-1185">Reference proteome</keyword>
<dbReference type="InterPro" id="IPR021028">
    <property type="entry name" value="Homotrim_ring_OHase_catalytic"/>
</dbReference>
<gene>
    <name evidence="8" type="ORF">SAMN04489730_3953</name>
</gene>
<dbReference type="GO" id="GO:0004497">
    <property type="term" value="F:monooxygenase activity"/>
    <property type="evidence" value="ECO:0007669"/>
    <property type="project" value="UniProtKB-ARBA"/>
</dbReference>
<dbReference type="STRING" id="546364.SAMN04489730_3953"/>
<keyword evidence="3" id="KW-0560">Oxidoreductase</keyword>
<dbReference type="EMBL" id="FPJG01000006">
    <property type="protein sequence ID" value="SFW75575.1"/>
    <property type="molecule type" value="Genomic_DNA"/>
</dbReference>
<evidence type="ECO:0000313" key="9">
    <source>
        <dbReference type="Proteomes" id="UP000182740"/>
    </source>
</evidence>
<keyword evidence="8" id="KW-0223">Dioxygenase</keyword>
<sequence length="387" mass="45357">MTDILPPVDDEARPARRQADVGVPGRRDWSTWPRYEAAALGFREYWYPVAWSRKVGRKPRAIRVLGEKVMLVRDGGQVRALHDRCPHRGVPLSHKMSSQEFPGTWSCCYHGWTFDLATGVLVAAITDGPESPICGKVTVRTYPVEEARGLVWLWMGDGPARPFADDVPEELLDPDAIVVGRITVRDGNWRFGAENGFDDGHAKWLHRNALWTKRVKMPVWSEMKVIRDGPWITRRKDKMHYSASFPGLGDFPKKKWYRRREGNKTKVSLRLPGTLRVKYEEWSHFEWWVAATAEDHTYVQLAVMSKGKWRNRKFWLYYWTWARWVFHGMFNDEDRLMVEVTDAPPERLYRPDVSLTEWRRLVEEEARRGPVEVVKERQAQRRRAKDD</sequence>
<reference evidence="9" key="1">
    <citation type="submission" date="2016-11" db="EMBL/GenBank/DDBJ databases">
        <authorList>
            <person name="Varghese N."/>
            <person name="Submissions S."/>
        </authorList>
    </citation>
    <scope>NUCLEOTIDE SEQUENCE [LARGE SCALE GENOMIC DNA]</scope>
    <source>
        <strain evidence="9">DSM 44671</strain>
    </source>
</reference>
<dbReference type="Gene3D" id="2.20.25.680">
    <property type="match status" value="1"/>
</dbReference>
<dbReference type="SUPFAM" id="SSF55961">
    <property type="entry name" value="Bet v1-like"/>
    <property type="match status" value="1"/>
</dbReference>
<evidence type="ECO:0000256" key="1">
    <source>
        <dbReference type="ARBA" id="ARBA00022714"/>
    </source>
</evidence>
<dbReference type="InterPro" id="IPR050584">
    <property type="entry name" value="Cholesterol_7-desaturase"/>
</dbReference>
<evidence type="ECO:0000259" key="7">
    <source>
        <dbReference type="PROSITE" id="PS51296"/>
    </source>
</evidence>
<dbReference type="GO" id="GO:0046872">
    <property type="term" value="F:metal ion binding"/>
    <property type="evidence" value="ECO:0007669"/>
    <property type="project" value="UniProtKB-KW"/>
</dbReference>
<dbReference type="RefSeq" id="WP_084742934.1">
    <property type="nucleotide sequence ID" value="NZ_FPJG01000006.1"/>
</dbReference>
<evidence type="ECO:0000313" key="8">
    <source>
        <dbReference type="EMBL" id="SFW75575.1"/>
    </source>
</evidence>
<proteinExistence type="predicted"/>
<evidence type="ECO:0000256" key="2">
    <source>
        <dbReference type="ARBA" id="ARBA00022723"/>
    </source>
</evidence>
<dbReference type="Pfam" id="PF00355">
    <property type="entry name" value="Rieske"/>
    <property type="match status" value="1"/>
</dbReference>
<dbReference type="GO" id="GO:0016705">
    <property type="term" value="F:oxidoreductase activity, acting on paired donors, with incorporation or reduction of molecular oxygen"/>
    <property type="evidence" value="ECO:0007669"/>
    <property type="project" value="UniProtKB-ARBA"/>
</dbReference>
<dbReference type="Gene3D" id="2.20.25.10">
    <property type="match status" value="1"/>
</dbReference>
<evidence type="ECO:0000256" key="6">
    <source>
        <dbReference type="SAM" id="MobiDB-lite"/>
    </source>
</evidence>
<feature type="region of interest" description="Disordered" evidence="6">
    <location>
        <begin position="1"/>
        <end position="23"/>
    </location>
</feature>
<keyword evidence="1" id="KW-0001">2Fe-2S</keyword>
<dbReference type="GO" id="GO:0051537">
    <property type="term" value="F:2 iron, 2 sulfur cluster binding"/>
    <property type="evidence" value="ECO:0007669"/>
    <property type="project" value="UniProtKB-KW"/>
</dbReference>
<dbReference type="AlphaFoldDB" id="A0A1K1RV14"/>
<protein>
    <submittedName>
        <fullName evidence="8">Phenylpropionate dioxygenase, large terminal subunit</fullName>
    </submittedName>
</protein>
<feature type="domain" description="Rieske" evidence="7">
    <location>
        <begin position="46"/>
        <end position="153"/>
    </location>
</feature>
<dbReference type="Pfam" id="PF11723">
    <property type="entry name" value="Aromatic_hydrox"/>
    <property type="match status" value="1"/>
</dbReference>
<dbReference type="PANTHER" id="PTHR21266">
    <property type="entry name" value="IRON-SULFUR DOMAIN CONTAINING PROTEIN"/>
    <property type="match status" value="1"/>
</dbReference>
<dbReference type="OrthoDB" id="5243643at2"/>
<dbReference type="InterPro" id="IPR017941">
    <property type="entry name" value="Rieske_2Fe-2S"/>
</dbReference>
<keyword evidence="4" id="KW-0408">Iron</keyword>
<dbReference type="PANTHER" id="PTHR21266:SF60">
    <property type="entry name" value="3-KETOSTEROID-9-ALPHA-MONOOXYGENASE, OXYGENASE COMPONENT"/>
    <property type="match status" value="1"/>
</dbReference>
<keyword evidence="2" id="KW-0479">Metal-binding</keyword>
<dbReference type="GO" id="GO:0051213">
    <property type="term" value="F:dioxygenase activity"/>
    <property type="evidence" value="ECO:0007669"/>
    <property type="project" value="UniProtKB-KW"/>
</dbReference>
<organism evidence="8 9">
    <name type="scientific">Amycolatopsis australiensis</name>
    <dbReference type="NCBI Taxonomy" id="546364"/>
    <lineage>
        <taxon>Bacteria</taxon>
        <taxon>Bacillati</taxon>
        <taxon>Actinomycetota</taxon>
        <taxon>Actinomycetes</taxon>
        <taxon>Pseudonocardiales</taxon>
        <taxon>Pseudonocardiaceae</taxon>
        <taxon>Amycolatopsis</taxon>
    </lineage>
</organism>
<feature type="compositionally biased region" description="Basic and acidic residues" evidence="6">
    <location>
        <begin position="10"/>
        <end position="23"/>
    </location>
</feature>
<name>A0A1K1RV14_9PSEU</name>
<keyword evidence="5" id="KW-0411">Iron-sulfur</keyword>
<evidence type="ECO:0000256" key="4">
    <source>
        <dbReference type="ARBA" id="ARBA00023004"/>
    </source>
</evidence>
<dbReference type="SUPFAM" id="SSF50022">
    <property type="entry name" value="ISP domain"/>
    <property type="match status" value="1"/>
</dbReference>